<evidence type="ECO:0000256" key="3">
    <source>
        <dbReference type="ARBA" id="ARBA00022664"/>
    </source>
</evidence>
<dbReference type="Pfam" id="PF20635">
    <property type="entry name" value="SMN_YG-box"/>
    <property type="match status" value="1"/>
</dbReference>
<protein>
    <recommendedName>
        <fullName evidence="9">Survival motor neuron Tudor domain-containing protein</fullName>
    </recommendedName>
</protein>
<dbReference type="InterPro" id="IPR047313">
    <property type="entry name" value="SMN_C"/>
</dbReference>
<dbReference type="STRING" id="2004952.A0A2C5Z9U7"/>
<evidence type="ECO:0000256" key="6">
    <source>
        <dbReference type="SAM" id="MobiDB-lite"/>
    </source>
</evidence>
<organism evidence="7 8">
    <name type="scientific">Ophiocordyceps camponoti-rufipedis</name>
    <dbReference type="NCBI Taxonomy" id="2004952"/>
    <lineage>
        <taxon>Eukaryota</taxon>
        <taxon>Fungi</taxon>
        <taxon>Dikarya</taxon>
        <taxon>Ascomycota</taxon>
        <taxon>Pezizomycotina</taxon>
        <taxon>Sordariomycetes</taxon>
        <taxon>Hypocreomycetidae</taxon>
        <taxon>Hypocreales</taxon>
        <taxon>Ophiocordycipitaceae</taxon>
        <taxon>Ophiocordyceps</taxon>
    </lineage>
</organism>
<evidence type="ECO:0000313" key="8">
    <source>
        <dbReference type="Proteomes" id="UP000226431"/>
    </source>
</evidence>
<evidence type="ECO:0000313" key="7">
    <source>
        <dbReference type="EMBL" id="PHH76482.1"/>
    </source>
</evidence>
<evidence type="ECO:0000256" key="1">
    <source>
        <dbReference type="ARBA" id="ARBA00004123"/>
    </source>
</evidence>
<keyword evidence="5" id="KW-0539">Nucleus</keyword>
<dbReference type="Proteomes" id="UP000226431">
    <property type="component" value="Unassembled WGS sequence"/>
</dbReference>
<proteinExistence type="inferred from homology"/>
<evidence type="ECO:0008006" key="9">
    <source>
        <dbReference type="Google" id="ProtNLM"/>
    </source>
</evidence>
<feature type="compositionally biased region" description="Polar residues" evidence="6">
    <location>
        <begin position="52"/>
        <end position="64"/>
    </location>
</feature>
<dbReference type="EMBL" id="NJES01000162">
    <property type="protein sequence ID" value="PHH76482.1"/>
    <property type="molecule type" value="Genomic_DNA"/>
</dbReference>
<comment type="subcellular location">
    <subcellularLocation>
        <location evidence="1">Nucleus</location>
    </subcellularLocation>
</comment>
<evidence type="ECO:0000256" key="2">
    <source>
        <dbReference type="ARBA" id="ARBA00005371"/>
    </source>
</evidence>
<dbReference type="CDD" id="cd22851">
    <property type="entry name" value="SMN_N"/>
    <property type="match status" value="1"/>
</dbReference>
<dbReference type="CDD" id="cd22852">
    <property type="entry name" value="SMN_C"/>
    <property type="match status" value="1"/>
</dbReference>
<name>A0A2C5Z9U7_9HYPO</name>
<feature type="region of interest" description="Disordered" evidence="6">
    <location>
        <begin position="52"/>
        <end position="102"/>
    </location>
</feature>
<comment type="similarity">
    <text evidence="2">Belongs to the SMN family.</text>
</comment>
<comment type="caution">
    <text evidence="7">The sequence shown here is derived from an EMBL/GenBank/DDBJ whole genome shotgun (WGS) entry which is preliminary data.</text>
</comment>
<accession>A0A2C5Z9U7</accession>
<dbReference type="PANTHER" id="PTHR39267">
    <property type="entry name" value="SURVIVAL MOTOR NEURON-LIKE PROTEIN 1"/>
    <property type="match status" value="1"/>
</dbReference>
<keyword evidence="8" id="KW-1185">Reference proteome</keyword>
<evidence type="ECO:0000256" key="5">
    <source>
        <dbReference type="ARBA" id="ARBA00023242"/>
    </source>
</evidence>
<dbReference type="GO" id="GO:0006397">
    <property type="term" value="P:mRNA processing"/>
    <property type="evidence" value="ECO:0007669"/>
    <property type="project" value="UniProtKB-KW"/>
</dbReference>
<evidence type="ECO:0000256" key="4">
    <source>
        <dbReference type="ARBA" id="ARBA00023187"/>
    </source>
</evidence>
<dbReference type="GO" id="GO:0008380">
    <property type="term" value="P:RNA splicing"/>
    <property type="evidence" value="ECO:0007669"/>
    <property type="project" value="UniProtKB-KW"/>
</dbReference>
<keyword evidence="4" id="KW-0508">mRNA splicing</keyword>
<sequence length="157" mass="17303">MAQAGDVDWDDSALVDSWNDALNEYKKYHSIRAQGGSIRDLEREIATALVLSTKSAENGDSKASGTREGGLSQDEEEEEGEIRLTDEEHQSCTSSTEGPEFPLGSNGVHQFSAPMPTQAVLGSVQDENLKRLLMAWYYAGYYMGLYEGNQQAQQTPF</sequence>
<dbReference type="GO" id="GO:0005634">
    <property type="term" value="C:nucleus"/>
    <property type="evidence" value="ECO:0007669"/>
    <property type="project" value="UniProtKB-SubCell"/>
</dbReference>
<keyword evidence="3" id="KW-0507">mRNA processing</keyword>
<feature type="compositionally biased region" description="Basic and acidic residues" evidence="6">
    <location>
        <begin position="81"/>
        <end position="90"/>
    </location>
</feature>
<dbReference type="AlphaFoldDB" id="A0A2C5Z9U7"/>
<dbReference type="PANTHER" id="PTHR39267:SF1">
    <property type="entry name" value="SURVIVAL MOTOR NEURON PROTEIN"/>
    <property type="match status" value="1"/>
</dbReference>
<dbReference type="OrthoDB" id="197400at2759"/>
<gene>
    <name evidence="7" type="ORF">CDD80_1522</name>
</gene>
<reference evidence="7 8" key="1">
    <citation type="submission" date="2017-06" db="EMBL/GenBank/DDBJ databases">
        <title>Ant-infecting Ophiocordyceps genomes reveal a high diversity of potential behavioral manipulation genes and a possible major role for enterotoxins.</title>
        <authorList>
            <person name="De Bekker C."/>
            <person name="Evans H.C."/>
            <person name="Brachmann A."/>
            <person name="Hughes D.P."/>
        </authorList>
    </citation>
    <scope>NUCLEOTIDE SEQUENCE [LARGE SCALE GENOMIC DNA]</scope>
    <source>
        <strain evidence="7 8">Map16</strain>
    </source>
</reference>
<dbReference type="InterPro" id="IPR040424">
    <property type="entry name" value="Smn1"/>
</dbReference>